<dbReference type="EMBL" id="JARJLG010000055">
    <property type="protein sequence ID" value="KAJ7758506.1"/>
    <property type="molecule type" value="Genomic_DNA"/>
</dbReference>
<protein>
    <submittedName>
        <fullName evidence="1">Uncharacterized protein</fullName>
    </submittedName>
</protein>
<evidence type="ECO:0000313" key="1">
    <source>
        <dbReference type="EMBL" id="KAJ7758506.1"/>
    </source>
</evidence>
<name>A0AAD7NF89_9AGAR</name>
<evidence type="ECO:0000313" key="2">
    <source>
        <dbReference type="Proteomes" id="UP001215280"/>
    </source>
</evidence>
<proteinExistence type="predicted"/>
<comment type="caution">
    <text evidence="1">The sequence shown here is derived from an EMBL/GenBank/DDBJ whole genome shotgun (WGS) entry which is preliminary data.</text>
</comment>
<keyword evidence="2" id="KW-1185">Reference proteome</keyword>
<gene>
    <name evidence="1" type="ORF">DFH07DRAFT_958367</name>
</gene>
<accession>A0AAD7NF89</accession>
<dbReference type="AlphaFoldDB" id="A0AAD7NF89"/>
<organism evidence="1 2">
    <name type="scientific">Mycena maculata</name>
    <dbReference type="NCBI Taxonomy" id="230809"/>
    <lineage>
        <taxon>Eukaryota</taxon>
        <taxon>Fungi</taxon>
        <taxon>Dikarya</taxon>
        <taxon>Basidiomycota</taxon>
        <taxon>Agaricomycotina</taxon>
        <taxon>Agaricomycetes</taxon>
        <taxon>Agaricomycetidae</taxon>
        <taxon>Agaricales</taxon>
        <taxon>Marasmiineae</taxon>
        <taxon>Mycenaceae</taxon>
        <taxon>Mycena</taxon>
    </lineage>
</organism>
<reference evidence="1" key="1">
    <citation type="submission" date="2023-03" db="EMBL/GenBank/DDBJ databases">
        <title>Massive genome expansion in bonnet fungi (Mycena s.s.) driven by repeated elements and novel gene families across ecological guilds.</title>
        <authorList>
            <consortium name="Lawrence Berkeley National Laboratory"/>
            <person name="Harder C.B."/>
            <person name="Miyauchi S."/>
            <person name="Viragh M."/>
            <person name="Kuo A."/>
            <person name="Thoen E."/>
            <person name="Andreopoulos B."/>
            <person name="Lu D."/>
            <person name="Skrede I."/>
            <person name="Drula E."/>
            <person name="Henrissat B."/>
            <person name="Morin E."/>
            <person name="Kohler A."/>
            <person name="Barry K."/>
            <person name="LaButti K."/>
            <person name="Morin E."/>
            <person name="Salamov A."/>
            <person name="Lipzen A."/>
            <person name="Mereny Z."/>
            <person name="Hegedus B."/>
            <person name="Baldrian P."/>
            <person name="Stursova M."/>
            <person name="Weitz H."/>
            <person name="Taylor A."/>
            <person name="Grigoriev I.V."/>
            <person name="Nagy L.G."/>
            <person name="Martin F."/>
            <person name="Kauserud H."/>
        </authorList>
    </citation>
    <scope>NUCLEOTIDE SEQUENCE</scope>
    <source>
        <strain evidence="1">CBHHK188m</strain>
    </source>
</reference>
<sequence>MEGGLKKGFATLEKHARKRRTALEDRLQHEVLNDAEDAWLDDIDDDAERTTLSDTYACKLEKLLATFGRQTQLEATNAMLDTSITDFFTRTRTIHVDVVGLKAGWA</sequence>
<dbReference type="Proteomes" id="UP001215280">
    <property type="component" value="Unassembled WGS sequence"/>
</dbReference>